<dbReference type="KEGG" id="beq:BEWA_052520"/>
<organism evidence="1 2">
    <name type="scientific">Theileria equi strain WA</name>
    <dbReference type="NCBI Taxonomy" id="1537102"/>
    <lineage>
        <taxon>Eukaryota</taxon>
        <taxon>Sar</taxon>
        <taxon>Alveolata</taxon>
        <taxon>Apicomplexa</taxon>
        <taxon>Aconoidasida</taxon>
        <taxon>Piroplasmida</taxon>
        <taxon>Theileriidae</taxon>
        <taxon>Theileria</taxon>
    </lineage>
</organism>
<dbReference type="eggNOG" id="ENOG502SQ3W">
    <property type="taxonomic scope" value="Eukaryota"/>
</dbReference>
<gene>
    <name evidence="1" type="ORF">BEWA_052520</name>
</gene>
<dbReference type="Proteomes" id="UP000031512">
    <property type="component" value="Unassembled WGS sequence"/>
</dbReference>
<dbReference type="GeneID" id="15802804"/>
<dbReference type="RefSeq" id="XP_004832649.1">
    <property type="nucleotide sequence ID" value="XM_004832592.1"/>
</dbReference>
<dbReference type="EMBL" id="ACOU01000003">
    <property type="protein sequence ID" value="EKX73197.1"/>
    <property type="molecule type" value="Genomic_DNA"/>
</dbReference>
<protein>
    <submittedName>
        <fullName evidence="1">Uncharacterized protein</fullName>
    </submittedName>
</protein>
<keyword evidence="2" id="KW-1185">Reference proteome</keyword>
<proteinExistence type="predicted"/>
<comment type="caution">
    <text evidence="1">The sequence shown here is derived from an EMBL/GenBank/DDBJ whole genome shotgun (WGS) entry which is preliminary data.</text>
</comment>
<evidence type="ECO:0000313" key="1">
    <source>
        <dbReference type="EMBL" id="EKX73197.1"/>
    </source>
</evidence>
<evidence type="ECO:0000313" key="2">
    <source>
        <dbReference type="Proteomes" id="UP000031512"/>
    </source>
</evidence>
<sequence length="605" mass="70105">MSYISRFCSDLLGRNNLLSKTCQNGKLFQQKMLYSSNTDDNDPETSNKGSNRMLKYFKSVKKVDSNQDFLIDAELSGIGSSIAAMCWHKYSNSSGSTEEHEQYINSDTCTDDSTEFIYQKQNSDGDTLNDRIEQEMHHLLSVERAEKERIRLLMEKKNILKIDEQIRDRELKIIPSTSRLLSIASDISGRNPSHAKPQLDTSSTLKDESYQERLGKVDETFQPKNKILKANFKNKSSVQRETIRILDVDRLPLGILHHMICYTLVKHMPAEVVLKIISRLATFRDKDNLVSYQTLFRHISNLATPICRAELVAILSRGYQSISIPFMVDYVRKFGTFSRKFIAGLLDKHSQPLPLDFIRYPSTQRNISQVLTRPWALSTFVNLLKNSSAKRYMYLNLLNFGYVPNVNKFDSLHAFGTLDPNISNQILAAEKLLCDDIVSIQNDATDPNRPALYDKILELHHSGQLNEHLLHDEDDLSNLKEYENPCTTSTQLIKIVQYDPEPKEEQHMNDDGLRYLEDDRSIPQDRRHISWNLPWGAKRDEFHFKGKSYKLNTEKGWIKVKSNVRINYLKNIKMNQRKRFQRQMKRRATNIAKLKILNELRVSST</sequence>
<dbReference type="OrthoDB" id="448832at2759"/>
<accession>L1LCN6</accession>
<name>L1LCN6_THEEQ</name>
<dbReference type="AlphaFoldDB" id="L1LCN6"/>
<reference evidence="1 2" key="1">
    <citation type="journal article" date="2012" name="BMC Genomics">
        <title>Comparative genomic analysis and phylogenetic position of Theileria equi.</title>
        <authorList>
            <person name="Kappmeyer L.S."/>
            <person name="Thiagarajan M."/>
            <person name="Herndon D.R."/>
            <person name="Ramsay J.D."/>
            <person name="Caler E."/>
            <person name="Djikeng A."/>
            <person name="Gillespie J.J."/>
            <person name="Lau A.O."/>
            <person name="Roalson E.H."/>
            <person name="Silva J.C."/>
            <person name="Silva M.G."/>
            <person name="Suarez C.E."/>
            <person name="Ueti M.W."/>
            <person name="Nene V.M."/>
            <person name="Mealey R.H."/>
            <person name="Knowles D.P."/>
            <person name="Brayton K.A."/>
        </authorList>
    </citation>
    <scope>NUCLEOTIDE SEQUENCE [LARGE SCALE GENOMIC DNA]</scope>
    <source>
        <strain evidence="1 2">WA</strain>
    </source>
</reference>
<dbReference type="VEuPathDB" id="PiroplasmaDB:BEWA_052520"/>